<evidence type="ECO:0000313" key="1">
    <source>
        <dbReference type="EMBL" id="KAL3289363.1"/>
    </source>
</evidence>
<dbReference type="EMBL" id="JABFTP020000186">
    <property type="protein sequence ID" value="KAL3289363.1"/>
    <property type="molecule type" value="Genomic_DNA"/>
</dbReference>
<evidence type="ECO:0000313" key="2">
    <source>
        <dbReference type="Proteomes" id="UP001516400"/>
    </source>
</evidence>
<accession>A0ABD2PEF1</accession>
<sequence length="84" mass="9976">MFYTTQKKWCTQEKSLWSFDAKTAKGHWGSTIRIFIKRLCSLNRLKMTTVLSPNEDKGSICFREIARRGKLFFLLHLKKLKCNF</sequence>
<organism evidence="1 2">
    <name type="scientific">Cryptolaemus montrouzieri</name>
    <dbReference type="NCBI Taxonomy" id="559131"/>
    <lineage>
        <taxon>Eukaryota</taxon>
        <taxon>Metazoa</taxon>
        <taxon>Ecdysozoa</taxon>
        <taxon>Arthropoda</taxon>
        <taxon>Hexapoda</taxon>
        <taxon>Insecta</taxon>
        <taxon>Pterygota</taxon>
        <taxon>Neoptera</taxon>
        <taxon>Endopterygota</taxon>
        <taxon>Coleoptera</taxon>
        <taxon>Polyphaga</taxon>
        <taxon>Cucujiformia</taxon>
        <taxon>Coccinelloidea</taxon>
        <taxon>Coccinellidae</taxon>
        <taxon>Scymninae</taxon>
        <taxon>Scymnini</taxon>
        <taxon>Cryptolaemus</taxon>
    </lineage>
</organism>
<proteinExistence type="predicted"/>
<name>A0ABD2PEF1_9CUCU</name>
<keyword evidence="2" id="KW-1185">Reference proteome</keyword>
<dbReference type="Proteomes" id="UP001516400">
    <property type="component" value="Unassembled WGS sequence"/>
</dbReference>
<protein>
    <submittedName>
        <fullName evidence="1">Uncharacterized protein</fullName>
    </submittedName>
</protein>
<reference evidence="1 2" key="1">
    <citation type="journal article" date="2021" name="BMC Biol.">
        <title>Horizontally acquired antibacterial genes associated with adaptive radiation of ladybird beetles.</title>
        <authorList>
            <person name="Li H.S."/>
            <person name="Tang X.F."/>
            <person name="Huang Y.H."/>
            <person name="Xu Z.Y."/>
            <person name="Chen M.L."/>
            <person name="Du X.Y."/>
            <person name="Qiu B.Y."/>
            <person name="Chen P.T."/>
            <person name="Zhang W."/>
            <person name="Slipinski A."/>
            <person name="Escalona H.E."/>
            <person name="Waterhouse R.M."/>
            <person name="Zwick A."/>
            <person name="Pang H."/>
        </authorList>
    </citation>
    <scope>NUCLEOTIDE SEQUENCE [LARGE SCALE GENOMIC DNA]</scope>
    <source>
        <strain evidence="1">SYSU2018</strain>
    </source>
</reference>
<gene>
    <name evidence="1" type="ORF">HHI36_022799</name>
</gene>
<dbReference type="AlphaFoldDB" id="A0ABD2PEF1"/>
<comment type="caution">
    <text evidence="1">The sequence shown here is derived from an EMBL/GenBank/DDBJ whole genome shotgun (WGS) entry which is preliminary data.</text>
</comment>